<accession>A0ABV9YDK5</accession>
<sequence>MERAHVDVVWREIAARKVAHERVEAQLVGRYRVFRSDVEMTSFVTPTGERADLYYRDGSETAVIEAKSLSTHGKVRESVACCAYRSADDLFETEEAPDERRRHMHPVWHGR</sequence>
<keyword evidence="2" id="KW-1185">Reference proteome</keyword>
<dbReference type="EMBL" id="JBHSJB010000043">
    <property type="protein sequence ID" value="MFC5059718.1"/>
    <property type="molecule type" value="Genomic_DNA"/>
</dbReference>
<organism evidence="1 2">
    <name type="scientific">Saccharothrix xinjiangensis</name>
    <dbReference type="NCBI Taxonomy" id="204798"/>
    <lineage>
        <taxon>Bacteria</taxon>
        <taxon>Bacillati</taxon>
        <taxon>Actinomycetota</taxon>
        <taxon>Actinomycetes</taxon>
        <taxon>Pseudonocardiales</taxon>
        <taxon>Pseudonocardiaceae</taxon>
        <taxon>Saccharothrix</taxon>
    </lineage>
</organism>
<protein>
    <submittedName>
        <fullName evidence="1">Uncharacterized protein</fullName>
    </submittedName>
</protein>
<evidence type="ECO:0000313" key="2">
    <source>
        <dbReference type="Proteomes" id="UP001595833"/>
    </source>
</evidence>
<dbReference type="Proteomes" id="UP001595833">
    <property type="component" value="Unassembled WGS sequence"/>
</dbReference>
<evidence type="ECO:0000313" key="1">
    <source>
        <dbReference type="EMBL" id="MFC5059718.1"/>
    </source>
</evidence>
<reference evidence="2" key="1">
    <citation type="journal article" date="2019" name="Int. J. Syst. Evol. Microbiol.">
        <title>The Global Catalogue of Microorganisms (GCM) 10K type strain sequencing project: providing services to taxonomists for standard genome sequencing and annotation.</title>
        <authorList>
            <consortium name="The Broad Institute Genomics Platform"/>
            <consortium name="The Broad Institute Genome Sequencing Center for Infectious Disease"/>
            <person name="Wu L."/>
            <person name="Ma J."/>
        </authorList>
    </citation>
    <scope>NUCLEOTIDE SEQUENCE [LARGE SCALE GENOMIC DNA]</scope>
    <source>
        <strain evidence="2">KCTC 12848</strain>
    </source>
</reference>
<comment type="caution">
    <text evidence="1">The sequence shown here is derived from an EMBL/GenBank/DDBJ whole genome shotgun (WGS) entry which is preliminary data.</text>
</comment>
<proteinExistence type="predicted"/>
<name>A0ABV9YDK5_9PSEU</name>
<gene>
    <name evidence="1" type="ORF">ACFPFM_38885</name>
</gene>
<dbReference type="RefSeq" id="WP_344043191.1">
    <property type="nucleotide sequence ID" value="NZ_BAAAKE010000042.1"/>
</dbReference>